<name>A0A1G9RUY6_9FIRM</name>
<proteinExistence type="predicted"/>
<reference evidence="1 2" key="1">
    <citation type="submission" date="2016-10" db="EMBL/GenBank/DDBJ databases">
        <authorList>
            <person name="de Groot N.N."/>
        </authorList>
    </citation>
    <scope>NUCLEOTIDE SEQUENCE [LARGE SCALE GENOMIC DNA]</scope>
    <source>
        <strain evidence="1 2">SLAS-1</strain>
    </source>
</reference>
<gene>
    <name evidence="1" type="ORF">SAMN04488692_12417</name>
</gene>
<dbReference type="STRING" id="321763.SAMN04488692_12417"/>
<accession>A0A1G9RUY6</accession>
<organism evidence="1 2">
    <name type="scientific">Halarsenatibacter silvermanii</name>
    <dbReference type="NCBI Taxonomy" id="321763"/>
    <lineage>
        <taxon>Bacteria</taxon>
        <taxon>Bacillati</taxon>
        <taxon>Bacillota</taxon>
        <taxon>Clostridia</taxon>
        <taxon>Halanaerobiales</taxon>
        <taxon>Halarsenatibacteraceae</taxon>
        <taxon>Halarsenatibacter</taxon>
    </lineage>
</organism>
<evidence type="ECO:0000313" key="1">
    <source>
        <dbReference type="EMBL" id="SDM27056.1"/>
    </source>
</evidence>
<keyword evidence="2" id="KW-1185">Reference proteome</keyword>
<sequence>MLIGLAVLKKPGLKIFKERSINMSKSPAELQERLKKLEEKFIDYLNEERLEDEAKFVPLIEEHFFYLALEKLRVQNRDELAEKLFTGVNRNFVIQKLGFKRRYIHTESESFVEVGFEEIIRFGNKAMWDDFGLDMGPEIKEMMEGKQNAG</sequence>
<protein>
    <submittedName>
        <fullName evidence="1">Uncharacterized protein</fullName>
    </submittedName>
</protein>
<dbReference type="AlphaFoldDB" id="A0A1G9RUY6"/>
<evidence type="ECO:0000313" key="2">
    <source>
        <dbReference type="Proteomes" id="UP000199476"/>
    </source>
</evidence>
<dbReference type="EMBL" id="FNGO01000024">
    <property type="protein sequence ID" value="SDM27056.1"/>
    <property type="molecule type" value="Genomic_DNA"/>
</dbReference>
<dbReference type="Proteomes" id="UP000199476">
    <property type="component" value="Unassembled WGS sequence"/>
</dbReference>